<evidence type="ECO:0000313" key="1">
    <source>
        <dbReference type="EMBL" id="SVC94891.1"/>
    </source>
</evidence>
<feature type="non-terminal residue" evidence="1">
    <location>
        <position position="250"/>
    </location>
</feature>
<protein>
    <submittedName>
        <fullName evidence="1">Uncharacterized protein</fullName>
    </submittedName>
</protein>
<organism evidence="1">
    <name type="scientific">marine metagenome</name>
    <dbReference type="NCBI Taxonomy" id="408172"/>
    <lineage>
        <taxon>unclassified sequences</taxon>
        <taxon>metagenomes</taxon>
        <taxon>ecological metagenomes</taxon>
    </lineage>
</organism>
<accession>A0A382RE73</accession>
<dbReference type="AlphaFoldDB" id="A0A382RE73"/>
<reference evidence="1" key="1">
    <citation type="submission" date="2018-05" db="EMBL/GenBank/DDBJ databases">
        <authorList>
            <person name="Lanie J.A."/>
            <person name="Ng W.-L."/>
            <person name="Kazmierczak K.M."/>
            <person name="Andrzejewski T.M."/>
            <person name="Davidsen T.M."/>
            <person name="Wayne K.J."/>
            <person name="Tettelin H."/>
            <person name="Glass J.I."/>
            <person name="Rusch D."/>
            <person name="Podicherti R."/>
            <person name="Tsui H.-C.T."/>
            <person name="Winkler M.E."/>
        </authorList>
    </citation>
    <scope>NUCLEOTIDE SEQUENCE</scope>
</reference>
<feature type="non-terminal residue" evidence="1">
    <location>
        <position position="1"/>
    </location>
</feature>
<proteinExistence type="predicted"/>
<dbReference type="EMBL" id="UINC01120418">
    <property type="protein sequence ID" value="SVC94891.1"/>
    <property type="molecule type" value="Genomic_DNA"/>
</dbReference>
<name>A0A382RE73_9ZZZZ</name>
<sequence length="250" mass="28641">VIYLAISDTHLLCSQWINKDGQPFLTSVSYKALSRSLNYLKQAENEIVSVINAGLHLIREDISFEGEQVFVTIPDSFSQSSLVSYDQDMTDNDGWAFARWTIQQRWPSDSKYEYFGRSFEKSSRHVYAIRIPIVFTEPIKMAVRELGGEAIWMGTESSTFFGLNPDQKSTLIYINKNGYQYYHYSQSIFQNGTARYLKDTWKLHATNGSSNVKDVFKGNLIAIGKLSERRKTHFKAYGIKQFVSMAGVNM</sequence>
<gene>
    <name evidence="1" type="ORF">METZ01_LOCUS347745</name>
</gene>